<dbReference type="OrthoDB" id="267378at2"/>
<dbReference type="Pfam" id="PF07596">
    <property type="entry name" value="SBP_bac_10"/>
    <property type="match status" value="1"/>
</dbReference>
<organism evidence="1 2">
    <name type="scientific">Capsulimonas corticalis</name>
    <dbReference type="NCBI Taxonomy" id="2219043"/>
    <lineage>
        <taxon>Bacteria</taxon>
        <taxon>Bacillati</taxon>
        <taxon>Armatimonadota</taxon>
        <taxon>Armatimonadia</taxon>
        <taxon>Capsulimonadales</taxon>
        <taxon>Capsulimonadaceae</taxon>
        <taxon>Capsulimonas</taxon>
    </lineage>
</organism>
<name>A0A402CWG8_9BACT</name>
<evidence type="ECO:0000313" key="2">
    <source>
        <dbReference type="Proteomes" id="UP000287394"/>
    </source>
</evidence>
<dbReference type="EMBL" id="AP025739">
    <property type="protein sequence ID" value="BDI34161.1"/>
    <property type="molecule type" value="Genomic_DNA"/>
</dbReference>
<evidence type="ECO:0000313" key="1">
    <source>
        <dbReference type="EMBL" id="BDI34161.1"/>
    </source>
</evidence>
<dbReference type="Proteomes" id="UP000287394">
    <property type="component" value="Chromosome"/>
</dbReference>
<dbReference type="Pfam" id="PF07963">
    <property type="entry name" value="N_methyl"/>
    <property type="match status" value="1"/>
</dbReference>
<keyword evidence="2" id="KW-1185">Reference proteome</keyword>
<dbReference type="InterPro" id="IPR012902">
    <property type="entry name" value="N_methyl_site"/>
</dbReference>
<dbReference type="PROSITE" id="PS00409">
    <property type="entry name" value="PROKAR_NTER_METHYL"/>
    <property type="match status" value="1"/>
</dbReference>
<dbReference type="KEGG" id="ccot:CCAX7_62120"/>
<dbReference type="InterPro" id="IPR045584">
    <property type="entry name" value="Pilin-like"/>
</dbReference>
<dbReference type="InterPro" id="IPR011453">
    <property type="entry name" value="DUF1559"/>
</dbReference>
<proteinExistence type="predicted"/>
<dbReference type="Gene3D" id="3.30.700.10">
    <property type="entry name" value="Glycoprotein, Type 4 Pilin"/>
    <property type="match status" value="1"/>
</dbReference>
<reference evidence="1 2" key="1">
    <citation type="journal article" date="2019" name="Int. J. Syst. Evol. Microbiol.">
        <title>Capsulimonas corticalis gen. nov., sp. nov., an aerobic capsulated bacterium, of a novel bacterial order, Capsulimonadales ord. nov., of the class Armatimonadia of the phylum Armatimonadetes.</title>
        <authorList>
            <person name="Li J."/>
            <person name="Kudo C."/>
            <person name="Tonouchi A."/>
        </authorList>
    </citation>
    <scope>NUCLEOTIDE SEQUENCE [LARGE SCALE GENOMIC DNA]</scope>
    <source>
        <strain evidence="1 2">AX-7</strain>
    </source>
</reference>
<dbReference type="SUPFAM" id="SSF54523">
    <property type="entry name" value="Pili subunits"/>
    <property type="match status" value="1"/>
</dbReference>
<sequence length="298" mass="32086">MPSRANSAQGFTLIELLVVIAIVVIIAAVIFPAFAHAREKARSAACLSNMRQVATAIIEYSDDFDGRCPLYYAGVNVTPGSRSPGVHGDTGFPDMYWTELVSPYVQRQDSHDFNSASRVFVCPSAPYDAPTIRAHGISNVSSYGLSDNWADWYCPDDCNNGTGQSHSFAEAVAPSGTILLAETLIDNDQAYPGLSLALTPVDGGDAGYLFSACDLRAQPAFSPARMLNNLSWRHTERKPAWCVPPSGFARVNVAFADGHVASRSSAQLLDFREWSVLQGAGDVGCRTSTKGGYGCWYP</sequence>
<dbReference type="NCBIfam" id="TIGR02532">
    <property type="entry name" value="IV_pilin_GFxxxE"/>
    <property type="match status" value="1"/>
</dbReference>
<accession>A0A402CWG8</accession>
<gene>
    <name evidence="1" type="ORF">CCAX7_62120</name>
</gene>
<dbReference type="PANTHER" id="PTHR30093">
    <property type="entry name" value="GENERAL SECRETION PATHWAY PROTEIN G"/>
    <property type="match status" value="1"/>
</dbReference>
<dbReference type="AlphaFoldDB" id="A0A402CWG8"/>
<protein>
    <submittedName>
        <fullName evidence="1">Uncharacterized protein</fullName>
    </submittedName>
</protein>
<dbReference type="RefSeq" id="WP_119321702.1">
    <property type="nucleotide sequence ID" value="NZ_AP025739.1"/>
</dbReference>